<sequence length="115" mass="13362">MESVVEYKVILTIQARQLFAEIKDRREQELILAKLAKLKHDPDKQGKALSEDLIGYRSVRAVGQRYRIVYRIIEDQVLVMVVGIGRRKEGDRKDVYTVTKKLLGDIMLESQTEEE</sequence>
<evidence type="ECO:0000313" key="2">
    <source>
        <dbReference type="EMBL" id="MFB2894320.1"/>
    </source>
</evidence>
<dbReference type="Gene3D" id="3.30.2310.20">
    <property type="entry name" value="RelE-like"/>
    <property type="match status" value="1"/>
</dbReference>
<accession>A0ABV4XS07</accession>
<proteinExistence type="predicted"/>
<comment type="caution">
    <text evidence="2">The sequence shown here is derived from an EMBL/GenBank/DDBJ whole genome shotgun (WGS) entry which is preliminary data.</text>
</comment>
<name>A0ABV4XS07_9CYAN</name>
<organism evidence="2 3">
    <name type="scientific">Floridaenema flaviceps BLCC-F50</name>
    <dbReference type="NCBI Taxonomy" id="3153642"/>
    <lineage>
        <taxon>Bacteria</taxon>
        <taxon>Bacillati</taxon>
        <taxon>Cyanobacteriota</taxon>
        <taxon>Cyanophyceae</taxon>
        <taxon>Oscillatoriophycideae</taxon>
        <taxon>Aerosakkonematales</taxon>
        <taxon>Aerosakkonemataceae</taxon>
        <taxon>Floridanema</taxon>
        <taxon>Floridanema flaviceps</taxon>
    </lineage>
</organism>
<dbReference type="Pfam" id="PF05016">
    <property type="entry name" value="ParE_toxin"/>
    <property type="match status" value="1"/>
</dbReference>
<dbReference type="Proteomes" id="UP001576784">
    <property type="component" value="Unassembled WGS sequence"/>
</dbReference>
<evidence type="ECO:0000313" key="3">
    <source>
        <dbReference type="Proteomes" id="UP001576784"/>
    </source>
</evidence>
<keyword evidence="3" id="KW-1185">Reference proteome</keyword>
<dbReference type="EMBL" id="JBHFNR010000106">
    <property type="protein sequence ID" value="MFB2894320.1"/>
    <property type="molecule type" value="Genomic_DNA"/>
</dbReference>
<keyword evidence="1" id="KW-1277">Toxin-antitoxin system</keyword>
<evidence type="ECO:0000256" key="1">
    <source>
        <dbReference type="ARBA" id="ARBA00022649"/>
    </source>
</evidence>
<dbReference type="InterPro" id="IPR035093">
    <property type="entry name" value="RelE/ParE_toxin_dom_sf"/>
</dbReference>
<reference evidence="2 3" key="1">
    <citation type="submission" date="2024-09" db="EMBL/GenBank/DDBJ databases">
        <title>Floridaenema gen nov. (Aerosakkonemataceae, Aerosakkonematales ord. nov., Cyanobacteria) from benthic tropical and subtropical fresh waters, with the description of four new species.</title>
        <authorList>
            <person name="Moretto J.A."/>
            <person name="Berthold D.E."/>
            <person name="Lefler F.W."/>
            <person name="Huang I.-S."/>
            <person name="Laughinghouse H. IV."/>
        </authorList>
    </citation>
    <scope>NUCLEOTIDE SEQUENCE [LARGE SCALE GENOMIC DNA]</scope>
    <source>
        <strain evidence="2 3">BLCC-F50</strain>
    </source>
</reference>
<gene>
    <name evidence="2" type="ORF">ACE1CI_15525</name>
</gene>
<protein>
    <submittedName>
        <fullName evidence="2">Type II toxin-antitoxin system RelE/ParE family toxin</fullName>
    </submittedName>
</protein>
<dbReference type="RefSeq" id="WP_413263968.1">
    <property type="nucleotide sequence ID" value="NZ_JBHFNR010000106.1"/>
</dbReference>
<dbReference type="InterPro" id="IPR007712">
    <property type="entry name" value="RelE/ParE_toxin"/>
</dbReference>
<dbReference type="SUPFAM" id="SSF143011">
    <property type="entry name" value="RelE-like"/>
    <property type="match status" value="1"/>
</dbReference>